<evidence type="ECO:0008006" key="16">
    <source>
        <dbReference type="Google" id="ProtNLM"/>
    </source>
</evidence>
<reference evidence="13" key="1">
    <citation type="submission" date="2018-02" db="EMBL/GenBank/DDBJ databases">
        <authorList>
            <person name="Cohen D.B."/>
            <person name="Kent A.D."/>
        </authorList>
    </citation>
    <scope>NUCLEOTIDE SEQUENCE [LARGE SCALE GENOMIC DNA]</scope>
    <source>
        <strain evidence="13">CCUG 47132</strain>
    </source>
</reference>
<comment type="function">
    <text evidence="11">Mediates influx of magnesium ions. Alternates between open and closed states. Activated by low cytoplasmic Mg(2+) levels. Inactive when cytoplasmic Mg(2+) levels are high.</text>
</comment>
<evidence type="ECO:0000313" key="14">
    <source>
        <dbReference type="EMBL" id="MBF1352050.1"/>
    </source>
</evidence>
<dbReference type="Gene3D" id="1.20.58.340">
    <property type="entry name" value="Magnesium transport protein CorA, transmembrane region"/>
    <property type="match status" value="1"/>
</dbReference>
<dbReference type="SUPFAM" id="SSF143865">
    <property type="entry name" value="CorA soluble domain-like"/>
    <property type="match status" value="1"/>
</dbReference>
<dbReference type="InterPro" id="IPR045863">
    <property type="entry name" value="CorA_TM1_TM2"/>
</dbReference>
<evidence type="ECO:0000313" key="15">
    <source>
        <dbReference type="Proteomes" id="UP000237883"/>
    </source>
</evidence>
<keyword evidence="5 12" id="KW-0812">Transmembrane</keyword>
<evidence type="ECO:0000256" key="2">
    <source>
        <dbReference type="ARBA" id="ARBA00009765"/>
    </source>
</evidence>
<sequence length="260" mass="30606">MIRLISSHEEKRDFLKSLDEKSNEKIRALREYAFRGISDELILGFRTEDDNSALIITSRNECVLITEDAKLIECISKVNSKDPRDELLELMLEYSSDDIYELENLESSIVDMEEELFGGARPDKAGLKQIVVRRKEIMFKKQYYERMELLTDDLAELDKTFSYLDKRFDKLYSFILRVQEYLNHVSEMYQAQIDIEQNNLMKFFTVVTSIFAPLTLITGWYGMNLKLPEFGWRFGYIYVSVLSLSVVLGLIYVFKKKRIL</sequence>
<comment type="catalytic activity">
    <reaction evidence="10">
        <text>Mg(2+)(in) = Mg(2+)(out)</text>
        <dbReference type="Rhea" id="RHEA:29827"/>
        <dbReference type="ChEBI" id="CHEBI:18420"/>
    </reaction>
</comment>
<dbReference type="RefSeq" id="WP_106057103.1">
    <property type="nucleotide sequence ID" value="NZ_CAURSC010000005.1"/>
</dbReference>
<reference evidence="15" key="2">
    <citation type="submission" date="2018-02" db="EMBL/GenBank/DDBJ databases">
        <authorList>
            <person name="Holder M.E."/>
            <person name="Ajami N.J."/>
            <person name="Petrosino J.F."/>
        </authorList>
    </citation>
    <scope>NUCLEOTIDE SEQUENCE [LARGE SCALE GENOMIC DNA]</scope>
    <source>
        <strain evidence="15">CCUG 47132</strain>
    </source>
</reference>
<keyword evidence="7 12" id="KW-1133">Transmembrane helix</keyword>
<dbReference type="SUPFAM" id="SSF144083">
    <property type="entry name" value="Magnesium transport protein CorA, transmembrane region"/>
    <property type="match status" value="1"/>
</dbReference>
<proteinExistence type="inferred from homology"/>
<dbReference type="GO" id="GO:0050897">
    <property type="term" value="F:cobalt ion binding"/>
    <property type="evidence" value="ECO:0007669"/>
    <property type="project" value="TreeGrafter"/>
</dbReference>
<dbReference type="PANTHER" id="PTHR46494:SF1">
    <property type="entry name" value="CORA FAMILY METAL ION TRANSPORTER (EUROFUNG)"/>
    <property type="match status" value="1"/>
</dbReference>
<dbReference type="GO" id="GO:0015095">
    <property type="term" value="F:magnesium ion transmembrane transporter activity"/>
    <property type="evidence" value="ECO:0007669"/>
    <property type="project" value="TreeGrafter"/>
</dbReference>
<dbReference type="GeneID" id="78391399"/>
<dbReference type="GO" id="GO:0000287">
    <property type="term" value="F:magnesium ion binding"/>
    <property type="evidence" value="ECO:0007669"/>
    <property type="project" value="TreeGrafter"/>
</dbReference>
<dbReference type="EMBL" id="CP027228">
    <property type="protein sequence ID" value="AVM48026.1"/>
    <property type="molecule type" value="Genomic_DNA"/>
</dbReference>
<keyword evidence="3" id="KW-0813">Transport</keyword>
<evidence type="ECO:0000256" key="7">
    <source>
        <dbReference type="ARBA" id="ARBA00022989"/>
    </source>
</evidence>
<evidence type="ECO:0000256" key="12">
    <source>
        <dbReference type="SAM" id="Phobius"/>
    </source>
</evidence>
<keyword evidence="4" id="KW-1003">Cell membrane</keyword>
<dbReference type="Pfam" id="PF01544">
    <property type="entry name" value="CorA"/>
    <property type="match status" value="1"/>
</dbReference>
<keyword evidence="8" id="KW-0406">Ion transport</keyword>
<comment type="subcellular location">
    <subcellularLocation>
        <location evidence="1">Cell membrane</location>
        <topology evidence="1">Multi-pass membrane protein</topology>
    </subcellularLocation>
</comment>
<dbReference type="GO" id="GO:0015087">
    <property type="term" value="F:cobalt ion transmembrane transporter activity"/>
    <property type="evidence" value="ECO:0007669"/>
    <property type="project" value="TreeGrafter"/>
</dbReference>
<dbReference type="Proteomes" id="UP000237883">
    <property type="component" value="Chromosome"/>
</dbReference>
<evidence type="ECO:0000256" key="11">
    <source>
        <dbReference type="ARBA" id="ARBA00045497"/>
    </source>
</evidence>
<dbReference type="InterPro" id="IPR002523">
    <property type="entry name" value="MgTranspt_CorA/ZnTranspt_ZntB"/>
</dbReference>
<gene>
    <name evidence="13" type="ORF">C5Q96_03890</name>
    <name evidence="14" type="ORF">HXM71_02885</name>
</gene>
<protein>
    <recommendedName>
        <fullName evidence="16">Magnesium transporter</fullName>
    </recommendedName>
</protein>
<dbReference type="PANTHER" id="PTHR46494">
    <property type="entry name" value="CORA FAMILY METAL ION TRANSPORTER (EUROFUNG)"/>
    <property type="match status" value="1"/>
</dbReference>
<feature type="transmembrane region" description="Helical" evidence="12">
    <location>
        <begin position="203"/>
        <end position="223"/>
    </location>
</feature>
<name>A0A2S0L403_9FIRM</name>
<dbReference type="KEGG" id="mdv:C5Q96_03890"/>
<evidence type="ECO:0000256" key="9">
    <source>
        <dbReference type="ARBA" id="ARBA00023136"/>
    </source>
</evidence>
<accession>A0A2S0L403</accession>
<dbReference type="Proteomes" id="UP000722050">
    <property type="component" value="Unassembled WGS sequence"/>
</dbReference>
<keyword evidence="6" id="KW-0460">Magnesium</keyword>
<evidence type="ECO:0000256" key="4">
    <source>
        <dbReference type="ARBA" id="ARBA00022475"/>
    </source>
</evidence>
<evidence type="ECO:0000313" key="13">
    <source>
        <dbReference type="EMBL" id="AVM48026.1"/>
    </source>
</evidence>
<dbReference type="OrthoDB" id="9803416at2"/>
<evidence type="ECO:0000256" key="3">
    <source>
        <dbReference type="ARBA" id="ARBA00022448"/>
    </source>
</evidence>
<dbReference type="InterPro" id="IPR045861">
    <property type="entry name" value="CorA_cytoplasmic_dom"/>
</dbReference>
<dbReference type="GO" id="GO:0005886">
    <property type="term" value="C:plasma membrane"/>
    <property type="evidence" value="ECO:0007669"/>
    <property type="project" value="UniProtKB-SubCell"/>
</dbReference>
<reference evidence="14" key="3">
    <citation type="submission" date="2020-04" db="EMBL/GenBank/DDBJ databases">
        <title>Deep metagenomics examines the oral microbiome during advanced dental caries in children, revealing novel taxa and co-occurrences with host molecules.</title>
        <authorList>
            <person name="Baker J.L."/>
            <person name="Morton J.T."/>
            <person name="Dinis M."/>
            <person name="Alvarez R."/>
            <person name="Tran N.C."/>
            <person name="Knight R."/>
            <person name="Edlund A."/>
        </authorList>
    </citation>
    <scope>NUCLEOTIDE SEQUENCE</scope>
    <source>
        <strain evidence="14">JCVI_24_bin.8</strain>
    </source>
</reference>
<feature type="transmembrane region" description="Helical" evidence="12">
    <location>
        <begin position="235"/>
        <end position="254"/>
    </location>
</feature>
<keyword evidence="15" id="KW-1185">Reference proteome</keyword>
<dbReference type="AlphaFoldDB" id="A0A2S0L403"/>
<dbReference type="EMBL" id="JABZQH010000070">
    <property type="protein sequence ID" value="MBF1352050.1"/>
    <property type="molecule type" value="Genomic_DNA"/>
</dbReference>
<evidence type="ECO:0000256" key="1">
    <source>
        <dbReference type="ARBA" id="ARBA00004651"/>
    </source>
</evidence>
<evidence type="ECO:0000256" key="5">
    <source>
        <dbReference type="ARBA" id="ARBA00022692"/>
    </source>
</evidence>
<organism evidence="13 15">
    <name type="scientific">Mogibacterium diversum</name>
    <dbReference type="NCBI Taxonomy" id="114527"/>
    <lineage>
        <taxon>Bacteria</taxon>
        <taxon>Bacillati</taxon>
        <taxon>Bacillota</taxon>
        <taxon>Clostridia</taxon>
        <taxon>Peptostreptococcales</taxon>
        <taxon>Anaerovoracaceae</taxon>
        <taxon>Mogibacterium</taxon>
    </lineage>
</organism>
<dbReference type="FunFam" id="1.20.58.340:FF:000004">
    <property type="entry name" value="Magnesium transport protein CorA"/>
    <property type="match status" value="1"/>
</dbReference>
<evidence type="ECO:0000256" key="10">
    <source>
        <dbReference type="ARBA" id="ARBA00034269"/>
    </source>
</evidence>
<evidence type="ECO:0000256" key="6">
    <source>
        <dbReference type="ARBA" id="ARBA00022842"/>
    </source>
</evidence>
<evidence type="ECO:0000256" key="8">
    <source>
        <dbReference type="ARBA" id="ARBA00023065"/>
    </source>
</evidence>
<comment type="similarity">
    <text evidence="2">Belongs to the CorA metal ion transporter (MIT) (TC 1.A.35) family.</text>
</comment>
<keyword evidence="9 12" id="KW-0472">Membrane</keyword>